<comment type="caution">
    <text evidence="2">The sequence shown here is derived from an EMBL/GenBank/DDBJ whole genome shotgun (WGS) entry which is preliminary data.</text>
</comment>
<dbReference type="EMBL" id="ADKX01000053">
    <property type="protein sequence ID" value="EFW02965.1"/>
    <property type="molecule type" value="Genomic_DNA"/>
</dbReference>
<protein>
    <submittedName>
        <fullName evidence="2">Uncharacterized protein</fullName>
    </submittedName>
</protein>
<organism evidence="2 3">
    <name type="scientific">Coprobacillus cateniformis</name>
    <dbReference type="NCBI Taxonomy" id="100884"/>
    <lineage>
        <taxon>Bacteria</taxon>
        <taxon>Bacillati</taxon>
        <taxon>Bacillota</taxon>
        <taxon>Erysipelotrichia</taxon>
        <taxon>Erysipelotrichales</taxon>
        <taxon>Coprobacillaceae</taxon>
        <taxon>Coprobacillus</taxon>
    </lineage>
</organism>
<keyword evidence="1" id="KW-0472">Membrane</keyword>
<keyword evidence="3" id="KW-1185">Reference proteome</keyword>
<gene>
    <name evidence="2" type="ORF">HMPREF9488_03754</name>
</gene>
<sequence>MKKKLIIIISIISAFFIIGLGVSLKMKEGYTLSTDKEIIEVMGKIVNNIPDAVEILQKRIYKNEDNQLMLVVVRSQGMKILQIFQENEYQRYEEYYNYILDDKTVLMLTDSRHKSTYVICNNEFRQIAGISVISETDVSGTKPIMTSGKYIIECYNIIDEAMFINLVDENGDIIENFSFAQETIR</sequence>
<dbReference type="RefSeq" id="WP_008790836.1">
    <property type="nucleotide sequence ID" value="NZ_AKCB01000001.1"/>
</dbReference>
<proteinExistence type="predicted"/>
<evidence type="ECO:0000313" key="3">
    <source>
        <dbReference type="Proteomes" id="UP000003157"/>
    </source>
</evidence>
<dbReference type="eggNOG" id="ENOG502ZKU8">
    <property type="taxonomic scope" value="Bacteria"/>
</dbReference>
<reference evidence="2 3" key="1">
    <citation type="submission" date="2010-12" db="EMBL/GenBank/DDBJ databases">
        <title>The Genome Sequence of Coprobacillus sp. strain 29_1.</title>
        <authorList>
            <consortium name="The Broad Institute Genome Sequencing Platform"/>
            <person name="Earl A."/>
            <person name="Ward D."/>
            <person name="Feldgarden M."/>
            <person name="Gevers D."/>
            <person name="Daigneault M."/>
            <person name="Sibley C.D."/>
            <person name="White A."/>
            <person name="Strauss J."/>
            <person name="Allen-Vercoe E."/>
            <person name="Young S.K."/>
            <person name="Zeng Q."/>
            <person name="Gargeya S."/>
            <person name="Fitzgerald M."/>
            <person name="Haas B."/>
            <person name="Abouelleil A."/>
            <person name="Alvarado L."/>
            <person name="Arachchi H.M."/>
            <person name="Berlin A."/>
            <person name="Brown A."/>
            <person name="Chapman S.B."/>
            <person name="Chen Z."/>
            <person name="Dunbar C."/>
            <person name="Freedman E."/>
            <person name="Gearin G."/>
            <person name="Gellesch M."/>
            <person name="Goldberg J."/>
            <person name="Griggs A."/>
            <person name="Gujja S."/>
            <person name="Heilman E."/>
            <person name="Heiman D."/>
            <person name="Howarth C."/>
            <person name="Larson L."/>
            <person name="Lui A."/>
            <person name="MacDonald P.J.P."/>
            <person name="Mehta T."/>
            <person name="Montmayeur A."/>
            <person name="Murphy C."/>
            <person name="Neiman D."/>
            <person name="Pearson M."/>
            <person name="Priest M."/>
            <person name="Roberts A."/>
            <person name="Saif S."/>
            <person name="Shea T."/>
            <person name="Shenoy N."/>
            <person name="Sisk P."/>
            <person name="Stolte C."/>
            <person name="Sykes S."/>
            <person name="White J."/>
            <person name="Yandava C."/>
            <person name="Nusbaum C."/>
            <person name="Birren B."/>
        </authorList>
    </citation>
    <scope>NUCLEOTIDE SEQUENCE [LARGE SCALE GENOMIC DNA]</scope>
    <source>
        <strain evidence="2 3">29_1</strain>
    </source>
</reference>
<feature type="transmembrane region" description="Helical" evidence="1">
    <location>
        <begin position="6"/>
        <end position="24"/>
    </location>
</feature>
<dbReference type="STRING" id="100884.GCA_000269565_01737"/>
<accession>E7GG61</accession>
<dbReference type="Proteomes" id="UP000003157">
    <property type="component" value="Unassembled WGS sequence"/>
</dbReference>
<dbReference type="HOGENOM" id="CLU_1458963_0_0_9"/>
<name>E7GG61_9FIRM</name>
<keyword evidence="1" id="KW-1133">Transmembrane helix</keyword>
<dbReference type="GeneID" id="78229604"/>
<keyword evidence="1" id="KW-0812">Transmembrane</keyword>
<evidence type="ECO:0000256" key="1">
    <source>
        <dbReference type="SAM" id="Phobius"/>
    </source>
</evidence>
<dbReference type="AlphaFoldDB" id="E7GG61"/>
<evidence type="ECO:0000313" key="2">
    <source>
        <dbReference type="EMBL" id="EFW02965.1"/>
    </source>
</evidence>